<comment type="caution">
    <text evidence="2">The sequence shown here is derived from an EMBL/GenBank/DDBJ whole genome shotgun (WGS) entry which is preliminary data.</text>
</comment>
<reference evidence="2 3" key="1">
    <citation type="submission" date="2017-11" db="EMBL/GenBank/DDBJ databases">
        <title>Comparative genomics of Botrytis spp.</title>
        <authorList>
            <person name="Valero-Jimenez C.A."/>
            <person name="Tapia P."/>
            <person name="Veloso J."/>
            <person name="Silva-Moreno E."/>
            <person name="Staats M."/>
            <person name="Valdes J.H."/>
            <person name="Van Kan J.A.L."/>
        </authorList>
    </citation>
    <scope>NUCLEOTIDE SEQUENCE [LARGE SCALE GENOMIC DNA]</scope>
    <source>
        <strain evidence="2 3">MUCL2830</strain>
    </source>
</reference>
<evidence type="ECO:0000256" key="1">
    <source>
        <dbReference type="SAM" id="MobiDB-lite"/>
    </source>
</evidence>
<dbReference type="AlphaFoldDB" id="A0A4Y8CQL9"/>
<dbReference type="OrthoDB" id="3541736at2759"/>
<name>A0A4Y8CQL9_9HELO</name>
<organism evidence="2 3">
    <name type="scientific">Botryotinia calthae</name>
    <dbReference type="NCBI Taxonomy" id="38488"/>
    <lineage>
        <taxon>Eukaryota</taxon>
        <taxon>Fungi</taxon>
        <taxon>Dikarya</taxon>
        <taxon>Ascomycota</taxon>
        <taxon>Pezizomycotina</taxon>
        <taxon>Leotiomycetes</taxon>
        <taxon>Helotiales</taxon>
        <taxon>Sclerotiniaceae</taxon>
        <taxon>Botryotinia</taxon>
    </lineage>
</organism>
<proteinExistence type="predicted"/>
<gene>
    <name evidence="2" type="ORF">BOTCAL_0451g00080</name>
</gene>
<evidence type="ECO:0000313" key="2">
    <source>
        <dbReference type="EMBL" id="TEY39731.1"/>
    </source>
</evidence>
<dbReference type="EMBL" id="PHWZ01000450">
    <property type="protein sequence ID" value="TEY39731.1"/>
    <property type="molecule type" value="Genomic_DNA"/>
</dbReference>
<sequence length="449" mass="50600">MIDPNLSQEAFATFNEEEYQLSKLHGKSNALDIDLLHANYEHQQKLINFAARKDSWCESVNQLFKSFLGLLSGGQTQSNLMKLTHDNIEVTLGTQDDEQSINKAWEESMNSLVESLMAEKSRTVSTYCEQKKEILKIIDVLLDSPESMISTVNIHSEASADHTQSLVAVLTGKASLKSKLAKTEQELAQSKSNRPETSGTSSQELSTLKQKLEQFGGEKAELELRLSATEDELELTRASLADAHTEIESLDYKLNGKNHPNHDLRTLAVNARLRFFNQSTRRKNHGNYAAVGLKVTDIGAIERGSAAVHSGNVRLDAYLTQNNIHIKFNEDYKSLFLLMYGFSVDEVSQGGDGKYRIGSRNVEIADLRGTMAHCLSFSELTHNKKMDDRFDYLRSHCDVIYQEYLAQLGSAARAQDAFNDNRLINAHLIVMRSISDYIVDREKQRRRSE</sequence>
<protein>
    <submittedName>
        <fullName evidence="2">Uncharacterized protein</fullName>
    </submittedName>
</protein>
<feature type="compositionally biased region" description="Polar residues" evidence="1">
    <location>
        <begin position="186"/>
        <end position="205"/>
    </location>
</feature>
<accession>A0A4Y8CQL9</accession>
<evidence type="ECO:0000313" key="3">
    <source>
        <dbReference type="Proteomes" id="UP000297299"/>
    </source>
</evidence>
<keyword evidence="3" id="KW-1185">Reference proteome</keyword>
<dbReference type="Proteomes" id="UP000297299">
    <property type="component" value="Unassembled WGS sequence"/>
</dbReference>
<feature type="region of interest" description="Disordered" evidence="1">
    <location>
        <begin position="181"/>
        <end position="205"/>
    </location>
</feature>